<dbReference type="GO" id="GO:0016579">
    <property type="term" value="P:protein deubiquitination"/>
    <property type="evidence" value="ECO:0007669"/>
    <property type="project" value="InterPro"/>
</dbReference>
<evidence type="ECO:0000259" key="2">
    <source>
        <dbReference type="PROSITE" id="PS50235"/>
    </source>
</evidence>
<dbReference type="PROSITE" id="PS00973">
    <property type="entry name" value="USP_2"/>
    <property type="match status" value="1"/>
</dbReference>
<dbReference type="InterPro" id="IPR018200">
    <property type="entry name" value="USP_CS"/>
</dbReference>
<dbReference type="Proteomes" id="UP000015105">
    <property type="component" value="Chromosome 4D"/>
</dbReference>
<dbReference type="PANTHER" id="PTHR21646">
    <property type="entry name" value="UBIQUITIN CARBOXYL-TERMINAL HYDROLASE"/>
    <property type="match status" value="1"/>
</dbReference>
<evidence type="ECO:0000313" key="3">
    <source>
        <dbReference type="EnsemblPlants" id="AET4Gv20335600.25"/>
    </source>
</evidence>
<dbReference type="InterPro" id="IPR050185">
    <property type="entry name" value="Ub_carboxyl-term_hydrolase"/>
</dbReference>
<dbReference type="PANTHER" id="PTHR21646:SF18">
    <property type="entry name" value="UBIQUITIN CARBOXYL-TERMINAL HYDROLASE 5"/>
    <property type="match status" value="1"/>
</dbReference>
<comment type="similarity">
    <text evidence="1">Belongs to the peptidase C19 family.</text>
</comment>
<dbReference type="Pfam" id="PF00443">
    <property type="entry name" value="UCH"/>
    <property type="match status" value="1"/>
</dbReference>
<accession>A0A453HXC2</accession>
<reference evidence="3" key="5">
    <citation type="journal article" date="2021" name="G3 (Bethesda)">
        <title>Aegilops tauschii genome assembly Aet v5.0 features greater sequence contiguity and improved annotation.</title>
        <authorList>
            <person name="Wang L."/>
            <person name="Zhu T."/>
            <person name="Rodriguez J.C."/>
            <person name="Deal K.R."/>
            <person name="Dubcovsky J."/>
            <person name="McGuire P.E."/>
            <person name="Lux T."/>
            <person name="Spannagl M."/>
            <person name="Mayer K.F.X."/>
            <person name="Baldrich P."/>
            <person name="Meyers B.C."/>
            <person name="Huo N."/>
            <person name="Gu Y.Q."/>
            <person name="Zhou H."/>
            <person name="Devos K.M."/>
            <person name="Bennetzen J.L."/>
            <person name="Unver T."/>
            <person name="Budak H."/>
            <person name="Gulick P.J."/>
            <person name="Galiba G."/>
            <person name="Kalapos B."/>
            <person name="Nelson D.R."/>
            <person name="Li P."/>
            <person name="You F.M."/>
            <person name="Luo M.C."/>
            <person name="Dvorak J."/>
        </authorList>
    </citation>
    <scope>NUCLEOTIDE SEQUENCE [LARGE SCALE GENOMIC DNA]</scope>
    <source>
        <strain evidence="3">cv. AL8/78</strain>
    </source>
</reference>
<dbReference type="InterPro" id="IPR038765">
    <property type="entry name" value="Papain-like_cys_pep_sf"/>
</dbReference>
<dbReference type="EnsemblPlants" id="AET4Gv20335600.25">
    <property type="protein sequence ID" value="AET4Gv20335600.25"/>
    <property type="gene ID" value="AET4Gv20335600"/>
</dbReference>
<dbReference type="AlphaFoldDB" id="A0A453HXC2"/>
<reference evidence="4" key="1">
    <citation type="journal article" date="2014" name="Science">
        <title>Ancient hybridizations among the ancestral genomes of bread wheat.</title>
        <authorList>
            <consortium name="International Wheat Genome Sequencing Consortium,"/>
            <person name="Marcussen T."/>
            <person name="Sandve S.R."/>
            <person name="Heier L."/>
            <person name="Spannagl M."/>
            <person name="Pfeifer M."/>
            <person name="Jakobsen K.S."/>
            <person name="Wulff B.B."/>
            <person name="Steuernagel B."/>
            <person name="Mayer K.F."/>
            <person name="Olsen O.A."/>
        </authorList>
    </citation>
    <scope>NUCLEOTIDE SEQUENCE [LARGE SCALE GENOMIC DNA]</scope>
    <source>
        <strain evidence="4">cv. AL8/78</strain>
    </source>
</reference>
<reference evidence="3" key="4">
    <citation type="submission" date="2019-03" db="UniProtKB">
        <authorList>
            <consortium name="EnsemblPlants"/>
        </authorList>
    </citation>
    <scope>IDENTIFICATION</scope>
</reference>
<evidence type="ECO:0000313" key="4">
    <source>
        <dbReference type="Proteomes" id="UP000015105"/>
    </source>
</evidence>
<organism evidence="3 4">
    <name type="scientific">Aegilops tauschii subsp. strangulata</name>
    <name type="common">Goatgrass</name>
    <dbReference type="NCBI Taxonomy" id="200361"/>
    <lineage>
        <taxon>Eukaryota</taxon>
        <taxon>Viridiplantae</taxon>
        <taxon>Streptophyta</taxon>
        <taxon>Embryophyta</taxon>
        <taxon>Tracheophyta</taxon>
        <taxon>Spermatophyta</taxon>
        <taxon>Magnoliopsida</taxon>
        <taxon>Liliopsida</taxon>
        <taxon>Poales</taxon>
        <taxon>Poaceae</taxon>
        <taxon>BOP clade</taxon>
        <taxon>Pooideae</taxon>
        <taxon>Triticodae</taxon>
        <taxon>Triticeae</taxon>
        <taxon>Triticinae</taxon>
        <taxon>Aegilops</taxon>
    </lineage>
</organism>
<dbReference type="SUPFAM" id="SSF54001">
    <property type="entry name" value="Cysteine proteinases"/>
    <property type="match status" value="1"/>
</dbReference>
<reference evidence="4" key="2">
    <citation type="journal article" date="2017" name="Nat. Plants">
        <title>The Aegilops tauschii genome reveals multiple impacts of transposons.</title>
        <authorList>
            <person name="Zhao G."/>
            <person name="Zou C."/>
            <person name="Li K."/>
            <person name="Wang K."/>
            <person name="Li T."/>
            <person name="Gao L."/>
            <person name="Zhang X."/>
            <person name="Wang H."/>
            <person name="Yang Z."/>
            <person name="Liu X."/>
            <person name="Jiang W."/>
            <person name="Mao L."/>
            <person name="Kong X."/>
            <person name="Jiao Y."/>
            <person name="Jia J."/>
        </authorList>
    </citation>
    <scope>NUCLEOTIDE SEQUENCE [LARGE SCALE GENOMIC DNA]</scope>
    <source>
        <strain evidence="4">cv. AL8/78</strain>
    </source>
</reference>
<dbReference type="InterPro" id="IPR001394">
    <property type="entry name" value="Peptidase_C19_UCH"/>
</dbReference>
<dbReference type="Gene3D" id="3.90.70.10">
    <property type="entry name" value="Cysteine proteinases"/>
    <property type="match status" value="1"/>
</dbReference>
<proteinExistence type="inferred from homology"/>
<evidence type="ECO:0000256" key="1">
    <source>
        <dbReference type="ARBA" id="ARBA00009085"/>
    </source>
</evidence>
<dbReference type="PROSITE" id="PS50235">
    <property type="entry name" value="USP_3"/>
    <property type="match status" value="1"/>
</dbReference>
<keyword evidence="4" id="KW-1185">Reference proteome</keyword>
<feature type="domain" description="USP" evidence="2">
    <location>
        <begin position="1"/>
        <end position="249"/>
    </location>
</feature>
<dbReference type="Gramene" id="AET4Gv20335600.25">
    <property type="protein sequence ID" value="AET4Gv20335600.25"/>
    <property type="gene ID" value="AET4Gv20335600"/>
</dbReference>
<dbReference type="GO" id="GO:0004843">
    <property type="term" value="F:cysteine-type deubiquitinase activity"/>
    <property type="evidence" value="ECO:0007669"/>
    <property type="project" value="InterPro"/>
</dbReference>
<name>A0A453HXC2_AEGTS</name>
<reference evidence="3" key="3">
    <citation type="journal article" date="2017" name="Nature">
        <title>Genome sequence of the progenitor of the wheat D genome Aegilops tauschii.</title>
        <authorList>
            <person name="Luo M.C."/>
            <person name="Gu Y.Q."/>
            <person name="Puiu D."/>
            <person name="Wang H."/>
            <person name="Twardziok S.O."/>
            <person name="Deal K.R."/>
            <person name="Huo N."/>
            <person name="Zhu T."/>
            <person name="Wang L."/>
            <person name="Wang Y."/>
            <person name="McGuire P.E."/>
            <person name="Liu S."/>
            <person name="Long H."/>
            <person name="Ramasamy R.K."/>
            <person name="Rodriguez J.C."/>
            <person name="Van S.L."/>
            <person name="Yuan L."/>
            <person name="Wang Z."/>
            <person name="Xia Z."/>
            <person name="Xiao L."/>
            <person name="Anderson O.D."/>
            <person name="Ouyang S."/>
            <person name="Liang Y."/>
            <person name="Zimin A.V."/>
            <person name="Pertea G."/>
            <person name="Qi P."/>
            <person name="Bennetzen J.L."/>
            <person name="Dai X."/>
            <person name="Dawson M.W."/>
            <person name="Muller H.G."/>
            <person name="Kugler K."/>
            <person name="Rivarola-Duarte L."/>
            <person name="Spannagl M."/>
            <person name="Mayer K.F.X."/>
            <person name="Lu F.H."/>
            <person name="Bevan M.W."/>
            <person name="Leroy P."/>
            <person name="Li P."/>
            <person name="You F.M."/>
            <person name="Sun Q."/>
            <person name="Liu Z."/>
            <person name="Lyons E."/>
            <person name="Wicker T."/>
            <person name="Salzberg S.L."/>
            <person name="Devos K.M."/>
            <person name="Dvorak J."/>
        </authorList>
    </citation>
    <scope>NUCLEOTIDE SEQUENCE [LARGE SCALE GENOMIC DNA]</scope>
    <source>
        <strain evidence="3">cv. AL8/78</strain>
    </source>
</reference>
<dbReference type="InterPro" id="IPR028889">
    <property type="entry name" value="USP"/>
</dbReference>
<sequence>MLVPMFRNHVAQHSAVQSSLSTRTQSYHTDSSKFQLQLIDDSNTVIEQTDYAIRVPQSSVATVIFVNWSKLDIKKLNTNHLEHLPEVFKYAPPAKRTRGEPLSLYACLDAFLREEPLVPEEMWYCPRCKEQRQASKKLDLWRLPEVLVIHLKRFSFSRSTKHKLETFVNFPIHDLDLTNYIANKIPQRQTYELYAVSNHYGSMASGHYTAYIKVIFYFIFFNYSKKVTSSNSNPSVFVYKATSYFYVQL</sequence>
<protein>
    <recommendedName>
        <fullName evidence="2">USP domain-containing protein</fullName>
    </recommendedName>
</protein>